<dbReference type="NCBIfam" id="TIGR02887">
    <property type="entry name" value="spore_ger_x_C"/>
    <property type="match status" value="1"/>
</dbReference>
<comment type="similarity">
    <text evidence="2">Belongs to the GerABKC lipoprotein family.</text>
</comment>
<dbReference type="Pfam" id="PF05504">
    <property type="entry name" value="Spore_GerAC"/>
    <property type="match status" value="1"/>
</dbReference>
<dbReference type="AlphaFoldDB" id="Q9KAV0"/>
<feature type="domain" description="Spore germination protein N-terminal" evidence="9">
    <location>
        <begin position="22"/>
        <end position="190"/>
    </location>
</feature>
<keyword evidence="11" id="KW-1185">Reference proteome</keyword>
<dbReference type="STRING" id="272558.gene:10728084"/>
<dbReference type="PANTHER" id="PTHR35789">
    <property type="entry name" value="SPORE GERMINATION PROTEIN B3"/>
    <property type="match status" value="1"/>
</dbReference>
<dbReference type="RefSeq" id="WP_010898343.1">
    <property type="nucleotide sequence ID" value="NC_002570.2"/>
</dbReference>
<name>Q9KAV0_HALH5</name>
<evidence type="ECO:0000313" key="11">
    <source>
        <dbReference type="Proteomes" id="UP000001258"/>
    </source>
</evidence>
<evidence type="ECO:0000256" key="5">
    <source>
        <dbReference type="ARBA" id="ARBA00023136"/>
    </source>
</evidence>
<dbReference type="OrthoDB" id="2592518at2"/>
<dbReference type="InterPro" id="IPR038501">
    <property type="entry name" value="Spore_GerAC_C_sf"/>
</dbReference>
<evidence type="ECO:0000256" key="3">
    <source>
        <dbReference type="ARBA" id="ARBA00022544"/>
    </source>
</evidence>
<feature type="domain" description="Spore germination GerAC-like C-terminal" evidence="8">
    <location>
        <begin position="200"/>
        <end position="365"/>
    </location>
</feature>
<proteinExistence type="inferred from homology"/>
<evidence type="ECO:0000256" key="4">
    <source>
        <dbReference type="ARBA" id="ARBA00022729"/>
    </source>
</evidence>
<dbReference type="SMR" id="Q9KAV0"/>
<dbReference type="InterPro" id="IPR008844">
    <property type="entry name" value="Spore_GerAC-like"/>
</dbReference>
<evidence type="ECO:0000313" key="10">
    <source>
        <dbReference type="EMBL" id="BAB05905.1"/>
    </source>
</evidence>
<dbReference type="PANTHER" id="PTHR35789:SF1">
    <property type="entry name" value="SPORE GERMINATION PROTEIN B3"/>
    <property type="match status" value="1"/>
</dbReference>
<dbReference type="GO" id="GO:0009847">
    <property type="term" value="P:spore germination"/>
    <property type="evidence" value="ECO:0007669"/>
    <property type="project" value="InterPro"/>
</dbReference>
<protein>
    <submittedName>
        <fullName evidence="10">BH2186 protein</fullName>
    </submittedName>
</protein>
<keyword evidence="3" id="KW-0309">Germination</keyword>
<keyword evidence="7" id="KW-0449">Lipoprotein</keyword>
<dbReference type="HOGENOM" id="CLU_051140_0_2_9"/>
<dbReference type="Gene3D" id="3.30.300.210">
    <property type="entry name" value="Nutrient germinant receptor protein C, domain 3"/>
    <property type="match status" value="1"/>
</dbReference>
<dbReference type="Pfam" id="PF25198">
    <property type="entry name" value="Spore_GerAC_N"/>
    <property type="match status" value="1"/>
</dbReference>
<evidence type="ECO:0000259" key="9">
    <source>
        <dbReference type="Pfam" id="PF25198"/>
    </source>
</evidence>
<evidence type="ECO:0000256" key="6">
    <source>
        <dbReference type="ARBA" id="ARBA00023139"/>
    </source>
</evidence>
<keyword evidence="6" id="KW-0564">Palmitate</keyword>
<dbReference type="InterPro" id="IPR046953">
    <property type="entry name" value="Spore_GerAC-like_C"/>
</dbReference>
<gene>
    <name evidence="10" type="ordered locus">BH2186</name>
</gene>
<comment type="subcellular location">
    <subcellularLocation>
        <location evidence="1">Membrane</location>
        <topology evidence="1">Lipid-anchor</topology>
    </subcellularLocation>
</comment>
<dbReference type="Proteomes" id="UP000001258">
    <property type="component" value="Chromosome"/>
</dbReference>
<dbReference type="EMBL" id="BA000004">
    <property type="protein sequence ID" value="BAB05905.1"/>
    <property type="molecule type" value="Genomic_DNA"/>
</dbReference>
<reference evidence="10 11" key="1">
    <citation type="journal article" date="2000" name="Nucleic Acids Res.">
        <title>Complete genome sequence of the alkaliphilic bacterium Bacillus halodurans and genomic sequence comparison with Bacillus subtilis.</title>
        <authorList>
            <person name="Takami H."/>
            <person name="Nakasone K."/>
            <person name="Takaki Y."/>
            <person name="Maeno G."/>
            <person name="Sasaki R."/>
            <person name="Masui N."/>
            <person name="Fuji F."/>
            <person name="Hirama C."/>
            <person name="Nakamura Y."/>
            <person name="Ogasawara N."/>
            <person name="Kuhara S."/>
            <person name="Horikoshi K."/>
        </authorList>
    </citation>
    <scope>NUCLEOTIDE SEQUENCE [LARGE SCALE GENOMIC DNA]</scope>
    <source>
        <strain evidence="11">ATCC BAA-125 / DSM 18197 / FERM 7344 / JCM 9153 / C-125</strain>
    </source>
</reference>
<dbReference type="PIR" id="B83923">
    <property type="entry name" value="B83923"/>
</dbReference>
<evidence type="ECO:0000256" key="7">
    <source>
        <dbReference type="ARBA" id="ARBA00023288"/>
    </source>
</evidence>
<sequence length="369" mass="42179">MKRLKKSILLILVAGFLTGCWDERILEELAMITILTVDVAEEDSPYLIVSATFPEFSKRAKEPETLISTKARSLREAMEKLNAQTDKKIVQGQIQVVLLGEEFARGGIQSTLDTLYRDVDVSAALYVCITEGRADELIARAFQDKPMDGFYLSRLIQKQREVNMLPATPLHQFQSEYLSKRTDPVLPYVHLGKNEAIAAETAVFFNDRFVESLNSMETQLLVMLRNDGTSSQFTKEIESGSPFEQMTISFVDSHTTVDVEERGGEGWHFNVNLRLSAELTEYEKREHVLTDKKFAEIAEEFSRYLEKTCQEMVRRIQKQHQADPMGLGEYTRPLLPVDTSLEEWRKKFTASTMSITVDLDIIHDGDFRE</sequence>
<dbReference type="GO" id="GO:0016020">
    <property type="term" value="C:membrane"/>
    <property type="evidence" value="ECO:0007669"/>
    <property type="project" value="UniProtKB-SubCell"/>
</dbReference>
<evidence type="ECO:0000259" key="8">
    <source>
        <dbReference type="Pfam" id="PF05504"/>
    </source>
</evidence>
<keyword evidence="4" id="KW-0732">Signal</keyword>
<organism evidence="10 11">
    <name type="scientific">Halalkalibacterium halodurans (strain ATCC BAA-125 / DSM 18197 / FERM 7344 / JCM 9153 / C-125)</name>
    <name type="common">Bacillus halodurans</name>
    <dbReference type="NCBI Taxonomy" id="272558"/>
    <lineage>
        <taxon>Bacteria</taxon>
        <taxon>Bacillati</taxon>
        <taxon>Bacillota</taxon>
        <taxon>Bacilli</taxon>
        <taxon>Bacillales</taxon>
        <taxon>Bacillaceae</taxon>
        <taxon>Halalkalibacterium (ex Joshi et al. 2022)</taxon>
    </lineage>
</organism>
<dbReference type="PROSITE" id="PS51257">
    <property type="entry name" value="PROKAR_LIPOPROTEIN"/>
    <property type="match status" value="1"/>
</dbReference>
<accession>Q9KAV0</accession>
<keyword evidence="5" id="KW-0472">Membrane</keyword>
<evidence type="ECO:0000256" key="1">
    <source>
        <dbReference type="ARBA" id="ARBA00004635"/>
    </source>
</evidence>
<dbReference type="InterPro" id="IPR057336">
    <property type="entry name" value="GerAC_N"/>
</dbReference>
<dbReference type="eggNOG" id="ENOG502ZYKQ">
    <property type="taxonomic scope" value="Bacteria"/>
</dbReference>
<dbReference type="KEGG" id="bha:BH2186"/>
<evidence type="ECO:0000256" key="2">
    <source>
        <dbReference type="ARBA" id="ARBA00007886"/>
    </source>
</evidence>